<dbReference type="Proteomes" id="UP001560267">
    <property type="component" value="Unassembled WGS sequence"/>
</dbReference>
<organism evidence="1 2">
    <name type="scientific">Ferrimicrobium acidiphilum</name>
    <dbReference type="NCBI Taxonomy" id="121039"/>
    <lineage>
        <taxon>Bacteria</taxon>
        <taxon>Bacillati</taxon>
        <taxon>Actinomycetota</taxon>
        <taxon>Acidimicrobiia</taxon>
        <taxon>Acidimicrobiales</taxon>
        <taxon>Acidimicrobiaceae</taxon>
        <taxon>Ferrimicrobium</taxon>
    </lineage>
</organism>
<protein>
    <submittedName>
        <fullName evidence="1">Uncharacterized protein</fullName>
    </submittedName>
</protein>
<dbReference type="RefSeq" id="WP_369084701.1">
    <property type="nucleotide sequence ID" value="NZ_JBFSHR010000042.1"/>
</dbReference>
<reference evidence="1 2" key="1">
    <citation type="submission" date="2024-07" db="EMBL/GenBank/DDBJ databases">
        <title>Draft Genome Sequence of Ferrimicrobium acidiphilum Strain YE2023, Isolated from a Pulp of Bioleach Reactor.</title>
        <authorList>
            <person name="Elkina Y.A."/>
            <person name="Bulaeva A.G."/>
            <person name="Beletsky A.V."/>
            <person name="Mardanov A.V."/>
        </authorList>
    </citation>
    <scope>NUCLEOTIDE SEQUENCE [LARGE SCALE GENOMIC DNA]</scope>
    <source>
        <strain evidence="1 2">YE2023</strain>
    </source>
</reference>
<proteinExistence type="predicted"/>
<dbReference type="EMBL" id="JBFSHR010000042">
    <property type="protein sequence ID" value="MEX6430230.1"/>
    <property type="molecule type" value="Genomic_DNA"/>
</dbReference>
<name>A0ABV3Y3X7_9ACTN</name>
<accession>A0ABV3Y3X7</accession>
<evidence type="ECO:0000313" key="1">
    <source>
        <dbReference type="EMBL" id="MEX6430230.1"/>
    </source>
</evidence>
<keyword evidence="2" id="KW-1185">Reference proteome</keyword>
<feature type="non-terminal residue" evidence="1">
    <location>
        <position position="1"/>
    </location>
</feature>
<comment type="caution">
    <text evidence="1">The sequence shown here is derived from an EMBL/GenBank/DDBJ whole genome shotgun (WGS) entry which is preliminary data.</text>
</comment>
<gene>
    <name evidence="1" type="ORF">AB6A68_10360</name>
</gene>
<evidence type="ECO:0000313" key="2">
    <source>
        <dbReference type="Proteomes" id="UP001560267"/>
    </source>
</evidence>
<sequence length="76" mass="8354">VSIGFVTAFVFSSVVTFTGATHEPVFFDAAAIVPTVIYLGRWARIRGHDQRSVRLSSRLSLILWWMAPSDDALVSG</sequence>